<sequence>MMTIHRITKEDAWTLRHTVMWPDKPYDYIKLTDDAAGLHYGLIENGALQSVVSLFVNGTSAQFRKFATRTDQQGKGYGTALLKHVLHEAANYGAEIIWCNARIDKADFYERFGLRRTVKEFEKDGQLYVVMEKKV</sequence>
<dbReference type="PROSITE" id="PS51186">
    <property type="entry name" value="GNAT"/>
    <property type="match status" value="1"/>
</dbReference>
<dbReference type="SUPFAM" id="SSF55729">
    <property type="entry name" value="Acyl-CoA N-acyltransferases (Nat)"/>
    <property type="match status" value="1"/>
</dbReference>
<dbReference type="Proteomes" id="UP000186385">
    <property type="component" value="Unassembled WGS sequence"/>
</dbReference>
<dbReference type="InterPro" id="IPR000182">
    <property type="entry name" value="GNAT_dom"/>
</dbReference>
<reference evidence="2 3" key="1">
    <citation type="submission" date="2017-01" db="EMBL/GenBank/DDBJ databases">
        <authorList>
            <person name="Mah S.A."/>
            <person name="Swanson W.J."/>
            <person name="Moy G.W."/>
            <person name="Vacquier V.D."/>
        </authorList>
    </citation>
    <scope>NUCLEOTIDE SEQUENCE [LARGE SCALE GENOMIC DNA]</scope>
    <source>
        <strain evidence="2 3">NIO-1016</strain>
    </source>
</reference>
<dbReference type="InterPro" id="IPR016181">
    <property type="entry name" value="Acyl_CoA_acyltransferase"/>
</dbReference>
<dbReference type="AlphaFoldDB" id="A0A1N6NYH3"/>
<dbReference type="STRING" id="1017273.SAMN05443094_101318"/>
<evidence type="ECO:0000313" key="2">
    <source>
        <dbReference type="EMBL" id="SIP97139.1"/>
    </source>
</evidence>
<proteinExistence type="predicted"/>
<feature type="domain" description="N-acetyltransferase" evidence="1">
    <location>
        <begin position="2"/>
        <end position="135"/>
    </location>
</feature>
<dbReference type="EMBL" id="FTLX01000001">
    <property type="protein sequence ID" value="SIP97139.1"/>
    <property type="molecule type" value="Genomic_DNA"/>
</dbReference>
<dbReference type="Pfam" id="PF13673">
    <property type="entry name" value="Acetyltransf_10"/>
    <property type="match status" value="1"/>
</dbReference>
<protein>
    <submittedName>
        <fullName evidence="2">Acetyltransferase (GNAT) domain-containing protein</fullName>
    </submittedName>
</protein>
<dbReference type="Gene3D" id="3.40.630.30">
    <property type="match status" value="1"/>
</dbReference>
<dbReference type="GO" id="GO:0016747">
    <property type="term" value="F:acyltransferase activity, transferring groups other than amino-acyl groups"/>
    <property type="evidence" value="ECO:0007669"/>
    <property type="project" value="InterPro"/>
</dbReference>
<accession>A0A1N6NYH3</accession>
<gene>
    <name evidence="2" type="ORF">SAMN05443094_101318</name>
</gene>
<organism evidence="2 3">
    <name type="scientific">Domibacillus enclensis</name>
    <dbReference type="NCBI Taxonomy" id="1017273"/>
    <lineage>
        <taxon>Bacteria</taxon>
        <taxon>Bacillati</taxon>
        <taxon>Bacillota</taxon>
        <taxon>Bacilli</taxon>
        <taxon>Bacillales</taxon>
        <taxon>Bacillaceae</taxon>
        <taxon>Domibacillus</taxon>
    </lineage>
</organism>
<keyword evidence="2" id="KW-0808">Transferase</keyword>
<dbReference type="CDD" id="cd04301">
    <property type="entry name" value="NAT_SF"/>
    <property type="match status" value="1"/>
</dbReference>
<evidence type="ECO:0000259" key="1">
    <source>
        <dbReference type="PROSITE" id="PS51186"/>
    </source>
</evidence>
<name>A0A1N6NYH3_9BACI</name>
<dbReference type="RefSeq" id="WP_414735775.1">
    <property type="nucleotide sequence ID" value="NZ_FTLX01000001.1"/>
</dbReference>
<evidence type="ECO:0000313" key="3">
    <source>
        <dbReference type="Proteomes" id="UP000186385"/>
    </source>
</evidence>